<evidence type="ECO:0000256" key="5">
    <source>
        <dbReference type="ARBA" id="ARBA00023136"/>
    </source>
</evidence>
<feature type="transmembrane region" description="Helical" evidence="6">
    <location>
        <begin position="393"/>
        <end position="414"/>
    </location>
</feature>
<keyword evidence="5 6" id="KW-0472">Membrane</keyword>
<evidence type="ECO:0000256" key="2">
    <source>
        <dbReference type="ARBA" id="ARBA00010199"/>
    </source>
</evidence>
<comment type="subcellular location">
    <subcellularLocation>
        <location evidence="1">Membrane</location>
        <topology evidence="1">Multi-pass membrane protein</topology>
    </subcellularLocation>
</comment>
<organism evidence="7">
    <name type="scientific">Ananas comosus var. bracteatus</name>
    <name type="common">red pineapple</name>
    <dbReference type="NCBI Taxonomy" id="296719"/>
    <lineage>
        <taxon>Eukaryota</taxon>
        <taxon>Viridiplantae</taxon>
        <taxon>Streptophyta</taxon>
        <taxon>Embryophyta</taxon>
        <taxon>Tracheophyta</taxon>
        <taxon>Spermatophyta</taxon>
        <taxon>Magnoliopsida</taxon>
        <taxon>Liliopsida</taxon>
        <taxon>Poales</taxon>
        <taxon>Bromeliaceae</taxon>
        <taxon>Bromelioideae</taxon>
        <taxon>Ananas</taxon>
    </lineage>
</organism>
<feature type="transmembrane region" description="Helical" evidence="6">
    <location>
        <begin position="195"/>
        <end position="212"/>
    </location>
</feature>
<feature type="transmembrane region" description="Helical" evidence="6">
    <location>
        <begin position="365"/>
        <end position="387"/>
    </location>
</feature>
<dbReference type="GO" id="GO:0042910">
    <property type="term" value="F:xenobiotic transmembrane transporter activity"/>
    <property type="evidence" value="ECO:0007669"/>
    <property type="project" value="InterPro"/>
</dbReference>
<evidence type="ECO:0000256" key="4">
    <source>
        <dbReference type="ARBA" id="ARBA00022989"/>
    </source>
</evidence>
<feature type="transmembrane region" description="Helical" evidence="6">
    <location>
        <begin position="160"/>
        <end position="183"/>
    </location>
</feature>
<feature type="transmembrane region" description="Helical" evidence="6">
    <location>
        <begin position="131"/>
        <end position="148"/>
    </location>
</feature>
<keyword evidence="4 6" id="KW-1133">Transmembrane helix</keyword>
<dbReference type="NCBIfam" id="TIGR00797">
    <property type="entry name" value="matE"/>
    <property type="match status" value="1"/>
</dbReference>
<dbReference type="EMBL" id="LR862133">
    <property type="protein sequence ID" value="CAD1838198.1"/>
    <property type="molecule type" value="Genomic_DNA"/>
</dbReference>
<dbReference type="CDD" id="cd13132">
    <property type="entry name" value="MATE_eukaryotic"/>
    <property type="match status" value="1"/>
</dbReference>
<proteinExistence type="inferred from homology"/>
<sequence length="439" mass="47660">MGSNKEEVVKEVRKQLGLAWPLVVSNLLLNALGMISVMFVGHLGELALSGASMATSFAGFTGFGLIIGLGSALDTFCGQAFGAKENYMLGIHMQRAMLVLTLVSVPVSFLWAFSGRILVALRQDREISAEAGIYARWMIPALFGYAVLQCQVRFMQTQNIVLPLMLTSGITSLLHILVCWLLVFKSGLGNRGAALANSISYWFNVLLLALYIKLSPAFNTTWTGFSREALKNVFSFIRLAVPSALMMCLEFWSFELLILLSGLLPNPKLETSVLSIILNTASMVFMIILGLSTAISVRVSNELGADRPHAARMAVRVAAALANEKEVVRHVAALMPLLALGHLVDGFQSVLSGATRGCGLQKIGAFINLGAYYIVGVPVSAILAFVAHLRGKGLWIGIICALSLQDLLYGIIMLRTNWDKEAKKARERVYNSLTTEGEN</sequence>
<dbReference type="GO" id="GO:1990961">
    <property type="term" value="P:xenobiotic detoxification by transmembrane export across the plasma membrane"/>
    <property type="evidence" value="ECO:0007669"/>
    <property type="project" value="InterPro"/>
</dbReference>
<name>A0A6V7Q5B7_ANACO</name>
<feature type="transmembrane region" description="Helical" evidence="6">
    <location>
        <begin position="53"/>
        <end position="76"/>
    </location>
</feature>
<feature type="transmembrane region" description="Helical" evidence="6">
    <location>
        <begin position="274"/>
        <end position="297"/>
    </location>
</feature>
<feature type="transmembrane region" description="Helical" evidence="6">
    <location>
        <begin position="97"/>
        <end position="119"/>
    </location>
</feature>
<evidence type="ECO:0000313" key="7">
    <source>
        <dbReference type="EMBL" id="CAD1838198.1"/>
    </source>
</evidence>
<evidence type="ECO:0008006" key="8">
    <source>
        <dbReference type="Google" id="ProtNLM"/>
    </source>
</evidence>
<reference evidence="7" key="1">
    <citation type="submission" date="2020-07" db="EMBL/GenBank/DDBJ databases">
        <authorList>
            <person name="Lin J."/>
        </authorList>
    </citation>
    <scope>NUCLEOTIDE SEQUENCE</scope>
</reference>
<dbReference type="GO" id="GO:0016020">
    <property type="term" value="C:membrane"/>
    <property type="evidence" value="ECO:0007669"/>
    <property type="project" value="UniProtKB-SubCell"/>
</dbReference>
<evidence type="ECO:0000256" key="3">
    <source>
        <dbReference type="ARBA" id="ARBA00022692"/>
    </source>
</evidence>
<dbReference type="PANTHER" id="PTHR11206">
    <property type="entry name" value="MULTIDRUG RESISTANCE PROTEIN"/>
    <property type="match status" value="1"/>
</dbReference>
<dbReference type="GO" id="GO:0015297">
    <property type="term" value="F:antiporter activity"/>
    <property type="evidence" value="ECO:0007669"/>
    <property type="project" value="InterPro"/>
</dbReference>
<dbReference type="Pfam" id="PF01554">
    <property type="entry name" value="MatE"/>
    <property type="match status" value="2"/>
</dbReference>
<feature type="transmembrane region" description="Helical" evidence="6">
    <location>
        <begin position="20"/>
        <end position="41"/>
    </location>
</feature>
<evidence type="ECO:0000256" key="6">
    <source>
        <dbReference type="SAM" id="Phobius"/>
    </source>
</evidence>
<comment type="similarity">
    <text evidence="2">Belongs to the multi antimicrobial extrusion (MATE) (TC 2.A.66.1) family.</text>
</comment>
<feature type="transmembrane region" description="Helical" evidence="6">
    <location>
        <begin position="233"/>
        <end position="254"/>
    </location>
</feature>
<protein>
    <recommendedName>
        <fullName evidence="8">Protein DETOXIFICATION</fullName>
    </recommendedName>
</protein>
<dbReference type="AlphaFoldDB" id="A0A6V7Q5B7"/>
<dbReference type="InterPro" id="IPR045069">
    <property type="entry name" value="MATE_euk"/>
</dbReference>
<evidence type="ECO:0000256" key="1">
    <source>
        <dbReference type="ARBA" id="ARBA00004141"/>
    </source>
</evidence>
<gene>
    <name evidence="7" type="ORF">CB5_LOCUS21409</name>
</gene>
<dbReference type="InterPro" id="IPR002528">
    <property type="entry name" value="MATE_fam"/>
</dbReference>
<accession>A0A6V7Q5B7</accession>
<keyword evidence="3 6" id="KW-0812">Transmembrane</keyword>